<proteinExistence type="predicted"/>
<feature type="non-terminal residue" evidence="1">
    <location>
        <position position="80"/>
    </location>
</feature>
<reference evidence="1" key="1">
    <citation type="submission" date="2023-10" db="EMBL/GenBank/DDBJ databases">
        <authorList>
            <person name="Domelevo Entfellner J.-B."/>
        </authorList>
    </citation>
    <scope>NUCLEOTIDE SEQUENCE</scope>
</reference>
<evidence type="ECO:0000313" key="1">
    <source>
        <dbReference type="EMBL" id="CAJ1968685.1"/>
    </source>
</evidence>
<name>A0AA86TI81_9FABA</name>
<dbReference type="EMBL" id="OY731404">
    <property type="protein sequence ID" value="CAJ1968685.1"/>
    <property type="molecule type" value="Genomic_DNA"/>
</dbReference>
<dbReference type="Proteomes" id="UP001189624">
    <property type="component" value="Chromosome 7"/>
</dbReference>
<organism evidence="1 2">
    <name type="scientific">Sphenostylis stenocarpa</name>
    <dbReference type="NCBI Taxonomy" id="92480"/>
    <lineage>
        <taxon>Eukaryota</taxon>
        <taxon>Viridiplantae</taxon>
        <taxon>Streptophyta</taxon>
        <taxon>Embryophyta</taxon>
        <taxon>Tracheophyta</taxon>
        <taxon>Spermatophyta</taxon>
        <taxon>Magnoliopsida</taxon>
        <taxon>eudicotyledons</taxon>
        <taxon>Gunneridae</taxon>
        <taxon>Pentapetalae</taxon>
        <taxon>rosids</taxon>
        <taxon>fabids</taxon>
        <taxon>Fabales</taxon>
        <taxon>Fabaceae</taxon>
        <taxon>Papilionoideae</taxon>
        <taxon>50 kb inversion clade</taxon>
        <taxon>NPAAA clade</taxon>
        <taxon>indigoferoid/millettioid clade</taxon>
        <taxon>Phaseoleae</taxon>
        <taxon>Sphenostylis</taxon>
    </lineage>
</organism>
<accession>A0AA86TI81</accession>
<gene>
    <name evidence="1" type="ORF">AYBTSS11_LOCUS21850</name>
</gene>
<sequence>MSMCSVSSPSLAGMAGVTSVFPIARGVEPFDLFRSSLRVVSEHQSEESEEEAGALGFYKNQQGDCFAGYKLKTLVLHVNV</sequence>
<dbReference type="Gramene" id="rna-AYBTSS11_LOCUS21850">
    <property type="protein sequence ID" value="CAJ1968685.1"/>
    <property type="gene ID" value="gene-AYBTSS11_LOCUS21850"/>
</dbReference>
<evidence type="ECO:0000313" key="2">
    <source>
        <dbReference type="Proteomes" id="UP001189624"/>
    </source>
</evidence>
<keyword evidence="2" id="KW-1185">Reference proteome</keyword>
<protein>
    <submittedName>
        <fullName evidence="1">Uncharacterized protein</fullName>
    </submittedName>
</protein>
<dbReference type="AlphaFoldDB" id="A0AA86TI81"/>